<accession>A0A0U9HVA9</accession>
<evidence type="ECO:0000256" key="1">
    <source>
        <dbReference type="ARBA" id="ARBA00003989"/>
    </source>
</evidence>
<evidence type="ECO:0000313" key="4">
    <source>
        <dbReference type="EMBL" id="GAQ94621.1"/>
    </source>
</evidence>
<dbReference type="STRING" id="86166.TAGGR_1806"/>
<reference evidence="5" key="1">
    <citation type="submission" date="2016-01" db="EMBL/GenBank/DDBJ databases">
        <title>Draft genome sequence of Thermodesulfovibrio aggregans strain TGE-P1.</title>
        <authorList>
            <person name="Sekiguchi Y."/>
            <person name="Ohashi A."/>
            <person name="Matsuura N."/>
            <person name="Tourlousse M.D."/>
        </authorList>
    </citation>
    <scope>NUCLEOTIDE SEQUENCE [LARGE SCALE GENOMIC DNA]</scope>
    <source>
        <strain evidence="5">TGE-P1</strain>
    </source>
</reference>
<comment type="function">
    <text evidence="1">May be involved in the biogenesis of curli organelles.</text>
</comment>
<evidence type="ECO:0000256" key="2">
    <source>
        <dbReference type="ARBA" id="ARBA00014031"/>
    </source>
</evidence>
<protein>
    <recommendedName>
        <fullName evidence="2">Curli production assembly/transport component CsgF</fullName>
    </recommendedName>
</protein>
<dbReference type="RefSeq" id="WP_059176055.1">
    <property type="nucleotide sequence ID" value="NZ_BCNO01000001.1"/>
</dbReference>
<evidence type="ECO:0000256" key="3">
    <source>
        <dbReference type="ARBA" id="ARBA00022729"/>
    </source>
</evidence>
<keyword evidence="3" id="KW-0732">Signal</keyword>
<gene>
    <name evidence="4" type="ORF">TAGGR_1806</name>
</gene>
<keyword evidence="5" id="KW-1185">Reference proteome</keyword>
<dbReference type="Proteomes" id="UP000054976">
    <property type="component" value="Unassembled WGS sequence"/>
</dbReference>
<dbReference type="OrthoDB" id="1443407at2"/>
<name>A0A0U9HVA9_9BACT</name>
<evidence type="ECO:0000313" key="5">
    <source>
        <dbReference type="Proteomes" id="UP000054976"/>
    </source>
</evidence>
<dbReference type="EMBL" id="BCNO01000001">
    <property type="protein sequence ID" value="GAQ94621.1"/>
    <property type="molecule type" value="Genomic_DNA"/>
</dbReference>
<dbReference type="InterPro" id="IPR018893">
    <property type="entry name" value="T8SS_CsgF"/>
</dbReference>
<dbReference type="Pfam" id="PF10614">
    <property type="entry name" value="CsgF"/>
    <property type="match status" value="1"/>
</dbReference>
<proteinExistence type="predicted"/>
<organism evidence="4 5">
    <name type="scientific">Thermodesulfovibrio aggregans</name>
    <dbReference type="NCBI Taxonomy" id="86166"/>
    <lineage>
        <taxon>Bacteria</taxon>
        <taxon>Pseudomonadati</taxon>
        <taxon>Nitrospirota</taxon>
        <taxon>Thermodesulfovibrionia</taxon>
        <taxon>Thermodesulfovibrionales</taxon>
        <taxon>Thermodesulfovibrionaceae</taxon>
        <taxon>Thermodesulfovibrio</taxon>
    </lineage>
</organism>
<sequence length="135" mass="14958">MKLLSVIAALILFVFITCEANCSELIFQFVSPSFGGNPLNGSFLLQQAQLQNKFKEKTEEKPLLEQFEPMYQAQYLSAILDEAYKNNGANLVDGTYVIGGLTVNVTKDSVNRVITLLVSDPSTGRQTTFQIPYTP</sequence>
<comment type="caution">
    <text evidence="4">The sequence shown here is derived from an EMBL/GenBank/DDBJ whole genome shotgun (WGS) entry which is preliminary data.</text>
</comment>
<dbReference type="AlphaFoldDB" id="A0A0U9HVA9"/>